<organism evidence="2 3">
    <name type="scientific">Methyloceanibacter methanicus</name>
    <dbReference type="NCBI Taxonomy" id="1774968"/>
    <lineage>
        <taxon>Bacteria</taxon>
        <taxon>Pseudomonadati</taxon>
        <taxon>Pseudomonadota</taxon>
        <taxon>Alphaproteobacteria</taxon>
        <taxon>Hyphomicrobiales</taxon>
        <taxon>Hyphomicrobiaceae</taxon>
        <taxon>Methyloceanibacter</taxon>
    </lineage>
</organism>
<reference evidence="2 3" key="1">
    <citation type="journal article" date="2016" name="Environ. Microbiol.">
        <title>New Methyloceanibacter diversity from North Sea sediments includes methanotroph containing solely the soluble methane monooxygenase.</title>
        <authorList>
            <person name="Vekeman B."/>
            <person name="Kerckhof F.M."/>
            <person name="Cremers G."/>
            <person name="de Vos P."/>
            <person name="Vandamme P."/>
            <person name="Boon N."/>
            <person name="Op den Camp H.J."/>
            <person name="Heylen K."/>
        </authorList>
    </citation>
    <scope>NUCLEOTIDE SEQUENCE [LARGE SCALE GENOMIC DNA]</scope>
    <source>
        <strain evidence="2 3">R-67174</strain>
    </source>
</reference>
<dbReference type="Proteomes" id="UP000094501">
    <property type="component" value="Unassembled WGS sequence"/>
</dbReference>
<dbReference type="AlphaFoldDB" id="A0A1E3W0L4"/>
<evidence type="ECO:0000256" key="1">
    <source>
        <dbReference type="SAM" id="MobiDB-lite"/>
    </source>
</evidence>
<evidence type="ECO:0008006" key="4">
    <source>
        <dbReference type="Google" id="ProtNLM"/>
    </source>
</evidence>
<accession>A0A1E3W0L4</accession>
<dbReference type="EMBL" id="LPWG01000012">
    <property type="protein sequence ID" value="ODR99051.1"/>
    <property type="molecule type" value="Genomic_DNA"/>
</dbReference>
<gene>
    <name evidence="2" type="ORF">AUC68_07885</name>
</gene>
<dbReference type="InterPro" id="IPR003772">
    <property type="entry name" value="YceD"/>
</dbReference>
<evidence type="ECO:0000313" key="3">
    <source>
        <dbReference type="Proteomes" id="UP000094501"/>
    </source>
</evidence>
<dbReference type="RefSeq" id="WP_069437768.1">
    <property type="nucleotide sequence ID" value="NZ_LPWG01000012.1"/>
</dbReference>
<sequence length="184" mass="20357">MTQNPNEDLQAPPLTRKIRLGEIDQNADKTIQIAESERETIMALLDLRDLAGLSFVYRLRPGSGKRVLLTGRLEADVVQTCVVSLEPLPAHIDVPVKAEFWPPEKIAELQARAEDPVQASEIDWPEAIEGDAIDLGPLVYETLATSLDPYPKKAGVDFQWSDAKQDAETPKNSPFAVLKDLKDS</sequence>
<comment type="caution">
    <text evidence="2">The sequence shown here is derived from an EMBL/GenBank/DDBJ whole genome shotgun (WGS) entry which is preliminary data.</text>
</comment>
<feature type="region of interest" description="Disordered" evidence="1">
    <location>
        <begin position="162"/>
        <end position="184"/>
    </location>
</feature>
<keyword evidence="3" id="KW-1185">Reference proteome</keyword>
<dbReference type="Pfam" id="PF02620">
    <property type="entry name" value="YceD"/>
    <property type="match status" value="1"/>
</dbReference>
<protein>
    <recommendedName>
        <fullName evidence="4">Metal-binding protein</fullName>
    </recommendedName>
</protein>
<dbReference type="OrthoDB" id="8443793at2"/>
<evidence type="ECO:0000313" key="2">
    <source>
        <dbReference type="EMBL" id="ODR99051.1"/>
    </source>
</evidence>
<name>A0A1E3W0L4_9HYPH</name>
<dbReference type="STRING" id="1774968.AUC68_07885"/>
<proteinExistence type="predicted"/>